<dbReference type="GO" id="GO:0016758">
    <property type="term" value="F:hexosyltransferase activity"/>
    <property type="evidence" value="ECO:0007669"/>
    <property type="project" value="UniProtKB-ARBA"/>
</dbReference>
<dbReference type="EMBL" id="LBTF01000067">
    <property type="protein sequence ID" value="KKQ33956.1"/>
    <property type="molecule type" value="Genomic_DNA"/>
</dbReference>
<gene>
    <name evidence="3" type="ORF">US50_C0067G0004</name>
</gene>
<evidence type="ECO:0000259" key="1">
    <source>
        <dbReference type="Pfam" id="PF00535"/>
    </source>
</evidence>
<dbReference type="SUPFAM" id="SSF53448">
    <property type="entry name" value="Nucleotide-diphospho-sugar transferases"/>
    <property type="match status" value="1"/>
</dbReference>
<name>A0A0G0JZZ8_9BACT</name>
<keyword evidence="3" id="KW-0808">Transferase</keyword>
<dbReference type="InterPro" id="IPR029044">
    <property type="entry name" value="Nucleotide-diphossugar_trans"/>
</dbReference>
<sequence>MKPKVSICIPAYKQINYLRKTLESISTQKYNNYEIIITDDSPDESVKNLLKKFNFSDKLKYFHNKTRLGSPENWNEAIRRASGEYIKILHHDDWFKGSDSLSKFVKMLELNPESDFAFSASEAMNSEKKFLFIHSVSKYQLKLLKKDPAILFFKNFIGAPSTTIYRKTINLEYDKKIKWLVDVDMYIRILKNNKTFIYHQDPLIQITADGTHQVTQEVRKDEALQIRENLYLYDKIQNNTSLISKILFLFTFLKYPSFLDFQKKIKYKLNDMPIELYIMMIIKKIKLKITEKIKRVFSSKKKSFNISYSQCGEDIIVEYIFKQLRIERLSYLDLGAHHPIYLNNTYLFYKNGSTGVCVEPDLVLFNYFKKKRNRDVCLNVGVGFTETDDNSDFYVMSEKSLNTFSKKEAERFVKNEGQKIESVIKIPLISVNQIISENFDRKPNFISIDIEGLDFDVLRSFDFEKYRPEVFCIETLTFVKNSGEQKLNNIIDLMKNKDYFVYADTYINTIFVDINSWNNRKND</sequence>
<evidence type="ECO:0000313" key="3">
    <source>
        <dbReference type="EMBL" id="KKQ33956.1"/>
    </source>
</evidence>
<feature type="domain" description="Methyltransferase FkbM" evidence="2">
    <location>
        <begin position="333"/>
        <end position="499"/>
    </location>
</feature>
<dbReference type="InterPro" id="IPR029063">
    <property type="entry name" value="SAM-dependent_MTases_sf"/>
</dbReference>
<proteinExistence type="predicted"/>
<dbReference type="InterPro" id="IPR006342">
    <property type="entry name" value="FkbM_mtfrase"/>
</dbReference>
<dbReference type="AlphaFoldDB" id="A0A0G0JZZ8"/>
<dbReference type="InterPro" id="IPR001173">
    <property type="entry name" value="Glyco_trans_2-like"/>
</dbReference>
<organism evidence="3 4">
    <name type="scientific">Candidatus Nomurabacteria bacterium GW2011_GWB1_37_5</name>
    <dbReference type="NCBI Taxonomy" id="1618742"/>
    <lineage>
        <taxon>Bacteria</taxon>
        <taxon>Candidatus Nomuraibacteriota</taxon>
    </lineage>
</organism>
<dbReference type="PANTHER" id="PTHR22916">
    <property type="entry name" value="GLYCOSYLTRANSFERASE"/>
    <property type="match status" value="1"/>
</dbReference>
<dbReference type="Proteomes" id="UP000033876">
    <property type="component" value="Unassembled WGS sequence"/>
</dbReference>
<dbReference type="SUPFAM" id="SSF53335">
    <property type="entry name" value="S-adenosyl-L-methionine-dependent methyltransferases"/>
    <property type="match status" value="1"/>
</dbReference>
<evidence type="ECO:0000313" key="4">
    <source>
        <dbReference type="Proteomes" id="UP000033876"/>
    </source>
</evidence>
<accession>A0A0G0JZZ8</accession>
<dbReference type="Gene3D" id="3.90.550.10">
    <property type="entry name" value="Spore Coat Polysaccharide Biosynthesis Protein SpsA, Chain A"/>
    <property type="match status" value="1"/>
</dbReference>
<comment type="caution">
    <text evidence="3">The sequence shown here is derived from an EMBL/GenBank/DDBJ whole genome shotgun (WGS) entry which is preliminary data.</text>
</comment>
<reference evidence="3 4" key="1">
    <citation type="journal article" date="2015" name="Nature">
        <title>rRNA introns, odd ribosomes, and small enigmatic genomes across a large radiation of phyla.</title>
        <authorList>
            <person name="Brown C.T."/>
            <person name="Hug L.A."/>
            <person name="Thomas B.C."/>
            <person name="Sharon I."/>
            <person name="Castelle C.J."/>
            <person name="Singh A."/>
            <person name="Wilkins M.J."/>
            <person name="Williams K.H."/>
            <person name="Banfield J.F."/>
        </authorList>
    </citation>
    <scope>NUCLEOTIDE SEQUENCE [LARGE SCALE GENOMIC DNA]</scope>
</reference>
<evidence type="ECO:0000259" key="2">
    <source>
        <dbReference type="Pfam" id="PF05050"/>
    </source>
</evidence>
<dbReference type="PANTHER" id="PTHR22916:SF3">
    <property type="entry name" value="UDP-GLCNAC:BETAGAL BETA-1,3-N-ACETYLGLUCOSAMINYLTRANSFERASE-LIKE PROTEIN 1"/>
    <property type="match status" value="1"/>
</dbReference>
<dbReference type="Pfam" id="PF00535">
    <property type="entry name" value="Glycos_transf_2"/>
    <property type="match status" value="1"/>
</dbReference>
<feature type="domain" description="Glycosyltransferase 2-like" evidence="1">
    <location>
        <begin position="6"/>
        <end position="169"/>
    </location>
</feature>
<protein>
    <submittedName>
        <fullName evidence="3">Glycosyl transferase family 2</fullName>
    </submittedName>
</protein>
<dbReference type="Pfam" id="PF05050">
    <property type="entry name" value="Methyltransf_21"/>
    <property type="match status" value="1"/>
</dbReference>
<dbReference type="Gene3D" id="3.40.50.150">
    <property type="entry name" value="Vaccinia Virus protein VP39"/>
    <property type="match status" value="1"/>
</dbReference>